<evidence type="ECO:0000313" key="1">
    <source>
        <dbReference type="EMBL" id="KAI3746352.1"/>
    </source>
</evidence>
<comment type="caution">
    <text evidence="1">The sequence shown here is derived from an EMBL/GenBank/DDBJ whole genome shotgun (WGS) entry which is preliminary data.</text>
</comment>
<keyword evidence="2" id="KW-1185">Reference proteome</keyword>
<organism evidence="1 2">
    <name type="scientific">Arctium lappa</name>
    <name type="common">Greater burdock</name>
    <name type="synonym">Lappa major</name>
    <dbReference type="NCBI Taxonomy" id="4217"/>
    <lineage>
        <taxon>Eukaryota</taxon>
        <taxon>Viridiplantae</taxon>
        <taxon>Streptophyta</taxon>
        <taxon>Embryophyta</taxon>
        <taxon>Tracheophyta</taxon>
        <taxon>Spermatophyta</taxon>
        <taxon>Magnoliopsida</taxon>
        <taxon>eudicotyledons</taxon>
        <taxon>Gunneridae</taxon>
        <taxon>Pentapetalae</taxon>
        <taxon>asterids</taxon>
        <taxon>campanulids</taxon>
        <taxon>Asterales</taxon>
        <taxon>Asteraceae</taxon>
        <taxon>Carduoideae</taxon>
        <taxon>Cardueae</taxon>
        <taxon>Arctiinae</taxon>
        <taxon>Arctium</taxon>
    </lineage>
</organism>
<reference evidence="2" key="1">
    <citation type="journal article" date="2022" name="Mol. Ecol. Resour.">
        <title>The genomes of chicory, endive, great burdock and yacon provide insights into Asteraceae palaeo-polyploidization history and plant inulin production.</title>
        <authorList>
            <person name="Fan W."/>
            <person name="Wang S."/>
            <person name="Wang H."/>
            <person name="Wang A."/>
            <person name="Jiang F."/>
            <person name="Liu H."/>
            <person name="Zhao H."/>
            <person name="Xu D."/>
            <person name="Zhang Y."/>
        </authorList>
    </citation>
    <scope>NUCLEOTIDE SEQUENCE [LARGE SCALE GENOMIC DNA]</scope>
    <source>
        <strain evidence="2">cv. Niubang</strain>
    </source>
</reference>
<gene>
    <name evidence="1" type="ORF">L6452_08782</name>
</gene>
<dbReference type="EMBL" id="CM042049">
    <property type="protein sequence ID" value="KAI3746352.1"/>
    <property type="molecule type" value="Genomic_DNA"/>
</dbReference>
<name>A0ACB9DJ90_ARCLA</name>
<dbReference type="Proteomes" id="UP001055879">
    <property type="component" value="Linkage Group LG03"/>
</dbReference>
<reference evidence="1 2" key="2">
    <citation type="journal article" date="2022" name="Mol. Ecol. Resour.">
        <title>The genomes of chicory, endive, great burdock and yacon provide insights into Asteraceae paleo-polyploidization history and plant inulin production.</title>
        <authorList>
            <person name="Fan W."/>
            <person name="Wang S."/>
            <person name="Wang H."/>
            <person name="Wang A."/>
            <person name="Jiang F."/>
            <person name="Liu H."/>
            <person name="Zhao H."/>
            <person name="Xu D."/>
            <person name="Zhang Y."/>
        </authorList>
    </citation>
    <scope>NUCLEOTIDE SEQUENCE [LARGE SCALE GENOMIC DNA]</scope>
    <source>
        <strain evidence="2">cv. Niubang</strain>
    </source>
</reference>
<proteinExistence type="predicted"/>
<accession>A0ACB9DJ90</accession>
<protein>
    <submittedName>
        <fullName evidence="1">Uncharacterized protein</fullName>
    </submittedName>
</protein>
<evidence type="ECO:0000313" key="2">
    <source>
        <dbReference type="Proteomes" id="UP001055879"/>
    </source>
</evidence>
<sequence length="138" mass="15765">MNRRRVGGDTRRLGTNRRRVGGDTRRLGTDRRRVGGERGDTRRLGTDRRRVGGERGDRRRPQAALTLKQGRDIPIYWYTTLKMMNWGEDFQLYHNSNDEDDNLHSNKAPEACEISQSSAFSTDMVSRLGVGPSNPMKS</sequence>